<evidence type="ECO:0000313" key="2">
    <source>
        <dbReference type="Proteomes" id="UP000318081"/>
    </source>
</evidence>
<sequence>MTVESNFRQYLTDAGVRWSLLDSAAAIDAERRWRDVYGQTFVERSRVKTGAKADNEYRMELSAAYLIVPFTSGVNGLPVHVLHRRLSAYECNGPLVDFSSFHDVELFVSPFDYEWTMVYTHEDHACGGPYFHRREWINADEPGDAPKSRSRRF</sequence>
<protein>
    <submittedName>
        <fullName evidence="1">Uncharacterized protein</fullName>
    </submittedName>
</protein>
<dbReference type="Proteomes" id="UP000318081">
    <property type="component" value="Chromosome"/>
</dbReference>
<dbReference type="RefSeq" id="WP_419580944.1">
    <property type="nucleotide sequence ID" value="NZ_CP036432.1"/>
</dbReference>
<gene>
    <name evidence="1" type="ORF">TBK1r_08190</name>
</gene>
<name>A0ABX5XJA7_9BACT</name>
<dbReference type="EMBL" id="CP036432">
    <property type="protein sequence ID" value="QDV81896.1"/>
    <property type="molecule type" value="Genomic_DNA"/>
</dbReference>
<accession>A0ABX5XJA7</accession>
<reference evidence="1 2" key="1">
    <citation type="submission" date="2019-02" db="EMBL/GenBank/DDBJ databases">
        <title>Deep-cultivation of Planctomycetes and their phenomic and genomic characterization uncovers novel biology.</title>
        <authorList>
            <person name="Wiegand S."/>
            <person name="Jogler M."/>
            <person name="Boedeker C."/>
            <person name="Pinto D."/>
            <person name="Vollmers J."/>
            <person name="Rivas-Marin E."/>
            <person name="Kohn T."/>
            <person name="Peeters S.H."/>
            <person name="Heuer A."/>
            <person name="Rast P."/>
            <person name="Oberbeckmann S."/>
            <person name="Bunk B."/>
            <person name="Jeske O."/>
            <person name="Meyerdierks A."/>
            <person name="Storesund J.E."/>
            <person name="Kallscheuer N."/>
            <person name="Luecker S."/>
            <person name="Lage O.M."/>
            <person name="Pohl T."/>
            <person name="Merkel B.J."/>
            <person name="Hornburger P."/>
            <person name="Mueller R.-W."/>
            <person name="Bruemmer F."/>
            <person name="Labrenz M."/>
            <person name="Spormann A.M."/>
            <person name="Op den Camp H."/>
            <person name="Overmann J."/>
            <person name="Amann R."/>
            <person name="Jetten M.S.M."/>
            <person name="Mascher T."/>
            <person name="Medema M.H."/>
            <person name="Devos D.P."/>
            <person name="Kaster A.-K."/>
            <person name="Ovreas L."/>
            <person name="Rohde M."/>
            <person name="Galperin M.Y."/>
            <person name="Jogler C."/>
        </authorList>
    </citation>
    <scope>NUCLEOTIDE SEQUENCE [LARGE SCALE GENOMIC DNA]</scope>
    <source>
        <strain evidence="1 2">TBK1r</strain>
    </source>
</reference>
<proteinExistence type="predicted"/>
<evidence type="ECO:0000313" key="1">
    <source>
        <dbReference type="EMBL" id="QDV81896.1"/>
    </source>
</evidence>
<keyword evidence="2" id="KW-1185">Reference proteome</keyword>
<organism evidence="1 2">
    <name type="scientific">Stieleria magnilauensis</name>
    <dbReference type="NCBI Taxonomy" id="2527963"/>
    <lineage>
        <taxon>Bacteria</taxon>
        <taxon>Pseudomonadati</taxon>
        <taxon>Planctomycetota</taxon>
        <taxon>Planctomycetia</taxon>
        <taxon>Pirellulales</taxon>
        <taxon>Pirellulaceae</taxon>
        <taxon>Stieleria</taxon>
    </lineage>
</organism>